<gene>
    <name evidence="1" type="ORF">DB31_7922</name>
</gene>
<dbReference type="STRING" id="394096.DB31_7922"/>
<comment type="caution">
    <text evidence="1">The sequence shown here is derived from an EMBL/GenBank/DDBJ whole genome shotgun (WGS) entry which is preliminary data.</text>
</comment>
<dbReference type="AlphaFoldDB" id="A0A085WLX2"/>
<dbReference type="Pfam" id="PF09536">
    <property type="entry name" value="DUF2378"/>
    <property type="match status" value="1"/>
</dbReference>
<dbReference type="InterPro" id="IPR011751">
    <property type="entry name" value="Mxa_paralog_2265"/>
</dbReference>
<proteinExistence type="predicted"/>
<accession>A0A085WLX2</accession>
<organism evidence="1 2">
    <name type="scientific">Hyalangium minutum</name>
    <dbReference type="NCBI Taxonomy" id="394096"/>
    <lineage>
        <taxon>Bacteria</taxon>
        <taxon>Pseudomonadati</taxon>
        <taxon>Myxococcota</taxon>
        <taxon>Myxococcia</taxon>
        <taxon>Myxococcales</taxon>
        <taxon>Cystobacterineae</taxon>
        <taxon>Archangiaceae</taxon>
        <taxon>Hyalangium</taxon>
    </lineage>
</organism>
<keyword evidence="2" id="KW-1185">Reference proteome</keyword>
<dbReference type="EMBL" id="JMCB01000006">
    <property type="protein sequence ID" value="KFE68685.1"/>
    <property type="molecule type" value="Genomic_DNA"/>
</dbReference>
<sequence>MMDLDVERQLRHRMAMASPTDTVRGMFFNGALEVARALGGSEAADRCQQIVGEKRIIDFFNYPVTDLLQLSLEMIRLVGAHTGGHAGVLRRMGTQAAKDFLASSPGRTMLMLTDKNPRRVLSQLPASYRTVVGFGERKVSWSADGRTGLFLAQRDFMPPAYTKGLLQGVLEAVGAKGVNVSGRPTGMLDSEYEVSWER</sequence>
<evidence type="ECO:0000313" key="2">
    <source>
        <dbReference type="Proteomes" id="UP000028725"/>
    </source>
</evidence>
<dbReference type="NCBIfam" id="TIGR02265">
    <property type="entry name" value="Mxa_TIGR02265"/>
    <property type="match status" value="1"/>
</dbReference>
<protein>
    <recommendedName>
        <fullName evidence="3">Myxococcales-restricted protein, TIGR02265 family</fullName>
    </recommendedName>
</protein>
<evidence type="ECO:0000313" key="1">
    <source>
        <dbReference type="EMBL" id="KFE68685.1"/>
    </source>
</evidence>
<evidence type="ECO:0008006" key="3">
    <source>
        <dbReference type="Google" id="ProtNLM"/>
    </source>
</evidence>
<name>A0A085WLX2_9BACT</name>
<reference evidence="1 2" key="1">
    <citation type="submission" date="2014-04" db="EMBL/GenBank/DDBJ databases">
        <title>Genome assembly of Hyalangium minutum DSM 14724.</title>
        <authorList>
            <person name="Sharma G."/>
            <person name="Subramanian S."/>
        </authorList>
    </citation>
    <scope>NUCLEOTIDE SEQUENCE [LARGE SCALE GENOMIC DNA]</scope>
    <source>
        <strain evidence="1 2">DSM 14724</strain>
    </source>
</reference>
<dbReference type="Proteomes" id="UP000028725">
    <property type="component" value="Unassembled WGS sequence"/>
</dbReference>